<reference evidence="1 2" key="1">
    <citation type="submission" date="2016-07" db="EMBL/GenBank/DDBJ databases">
        <title>Revisiting the taxonomy of the Elizabethkingia Genus using Whole-Genome Sequencing, Optical Mapping, and MALDI-TOF, along with proposal of three novel Elizabethkingia species: Elizabethkingia bruuniana sp. nov., Elizabethkingia ursingii sp. nov., and Elizabethkingia occulta sp. nov.</title>
        <authorList>
            <person name="Nicholson A.C."/>
        </authorList>
    </citation>
    <scope>NUCLEOTIDE SEQUENCE [LARGE SCALE GENOMIC DNA]</scope>
    <source>
        <strain evidence="1 2">F3201</strain>
    </source>
</reference>
<protein>
    <recommendedName>
        <fullName evidence="3">RiboL-PSP-HEPN domain-containing protein</fullName>
    </recommendedName>
</protein>
<proteinExistence type="predicted"/>
<dbReference type="EMBL" id="CP016374">
    <property type="protein sequence ID" value="AQX02346.1"/>
    <property type="molecule type" value="Genomic_DNA"/>
</dbReference>
<dbReference type="AlphaFoldDB" id="A0AAU8UWN0"/>
<evidence type="ECO:0000313" key="1">
    <source>
        <dbReference type="EMBL" id="AQX02346.1"/>
    </source>
</evidence>
<evidence type="ECO:0008006" key="3">
    <source>
        <dbReference type="Google" id="ProtNLM"/>
    </source>
</evidence>
<evidence type="ECO:0000313" key="2">
    <source>
        <dbReference type="Proteomes" id="UP000190848"/>
    </source>
</evidence>
<organism evidence="1 2">
    <name type="scientific">Elizabethkingia anophelis</name>
    <dbReference type="NCBI Taxonomy" id="1117645"/>
    <lineage>
        <taxon>Bacteria</taxon>
        <taxon>Pseudomonadati</taxon>
        <taxon>Bacteroidota</taxon>
        <taxon>Flavobacteriia</taxon>
        <taxon>Flavobacteriales</taxon>
        <taxon>Weeksellaceae</taxon>
        <taxon>Elizabethkingia</taxon>
    </lineage>
</organism>
<name>A0AAU8UWN0_9FLAO</name>
<dbReference type="Proteomes" id="UP000190848">
    <property type="component" value="Chromosome"/>
</dbReference>
<accession>A0AAU8UWN0</accession>
<gene>
    <name evidence="1" type="ORF">BBD32_13190</name>
</gene>
<dbReference type="RefSeq" id="WP_078396362.1">
    <property type="nucleotide sequence ID" value="NZ_CP016374.1"/>
</dbReference>
<sequence length="218" mass="25312">MDNEMFKKAFLESFERKIQKRCHVFSNANYNSLTDLTSIVFEINKCIVLELYMATITLTNHFLERLLKLALIYNDVGRGTITLDKLNEVYSEPHKKYSKISLNDAISLCREFSIITTGESDFLHETIRKQVRNGFSHADPGMILKNVSKQDIFIQGSFSDPKKIRPFKLNQTEIPFIQSILIANFAKENAEYYFDSIFDLSKKIDNRLMEKADAKIYP</sequence>